<dbReference type="InterPro" id="IPR045920">
    <property type="entry name" value="DUF6339"/>
</dbReference>
<evidence type="ECO:0000313" key="1">
    <source>
        <dbReference type="EMBL" id="CQR49634.1"/>
    </source>
</evidence>
<name>A0A0D6JP40_9EURY</name>
<keyword evidence="2" id="KW-1185">Reference proteome</keyword>
<dbReference type="OrthoDB" id="287824at2157"/>
<dbReference type="AlphaFoldDB" id="A0A0D6JP40"/>
<accession>A0A0D6JP40</accession>
<sequence>MSQETLYRLGTDASVLVTEDLMHGDTPRYSEDRLREYRTDTGHTANLTNLGRVLDYVITESDLDPGEEAIDAVVAPAVRKYIDIPLRDAGDPRIWHYLSIGWRPDFVRYRWPRTGPNRTKKSMTEKFLGSTQDLYTNAFSRLWFMAEFTRDGEDYSETEAILKTTYKSERIFDRMDLRRPRTGRVLSRIANRESDNEIVERTAKAVSHQWSVTSEEHLTDQQLREIIGEIYQESK</sequence>
<gene>
    <name evidence="1" type="ORF">BN996_01101</name>
</gene>
<reference evidence="2" key="1">
    <citation type="submission" date="2015-03" db="EMBL/GenBank/DDBJ databases">
        <authorList>
            <person name="Urmite Genomes"/>
        </authorList>
    </citation>
    <scope>NUCLEOTIDE SEQUENCE [LARGE SCALE GENOMIC DNA]</scope>
    <source>
        <strain evidence="2">Arc-Hr</strain>
    </source>
</reference>
<dbReference type="RefSeq" id="WP_089777509.1">
    <property type="nucleotide sequence ID" value="NZ_CABLRR010000002.1"/>
</dbReference>
<protein>
    <submittedName>
        <fullName evidence="1">Uncharacterized protein</fullName>
    </submittedName>
</protein>
<dbReference type="EMBL" id="CSTE01000002">
    <property type="protein sequence ID" value="CQR49634.1"/>
    <property type="molecule type" value="Genomic_DNA"/>
</dbReference>
<evidence type="ECO:0000313" key="2">
    <source>
        <dbReference type="Proteomes" id="UP000198902"/>
    </source>
</evidence>
<organism evidence="1 2">
    <name type="scientific">Haloferax massiliensis</name>
    <dbReference type="NCBI Taxonomy" id="1476858"/>
    <lineage>
        <taxon>Archaea</taxon>
        <taxon>Methanobacteriati</taxon>
        <taxon>Methanobacteriota</taxon>
        <taxon>Stenosarchaea group</taxon>
        <taxon>Halobacteria</taxon>
        <taxon>Halobacteriales</taxon>
        <taxon>Haloferacaceae</taxon>
        <taxon>Haloferax</taxon>
    </lineage>
</organism>
<dbReference type="Proteomes" id="UP000198902">
    <property type="component" value="Unassembled WGS sequence"/>
</dbReference>
<proteinExistence type="predicted"/>
<dbReference type="Pfam" id="PF19866">
    <property type="entry name" value="DUF6339"/>
    <property type="match status" value="1"/>
</dbReference>